<dbReference type="PANTHER" id="PTHR46546:SF4">
    <property type="entry name" value="SHEWANELLA-LIKE PROTEIN PHOSPHATASE 1"/>
    <property type="match status" value="1"/>
</dbReference>
<proteinExistence type="predicted"/>
<dbReference type="Gene3D" id="3.60.21.10">
    <property type="match status" value="1"/>
</dbReference>
<evidence type="ECO:0000313" key="4">
    <source>
        <dbReference type="Proteomes" id="UP000265703"/>
    </source>
</evidence>
<dbReference type="InterPro" id="IPR006186">
    <property type="entry name" value="Ser/Thr-sp_prot-phosphatase"/>
</dbReference>
<dbReference type="InterPro" id="IPR029052">
    <property type="entry name" value="Metallo-depent_PP-like"/>
</dbReference>
<dbReference type="EMBL" id="QKYT01000358">
    <property type="protein sequence ID" value="RIA86531.1"/>
    <property type="molecule type" value="Genomic_DNA"/>
</dbReference>
<reference evidence="3 4" key="1">
    <citation type="submission" date="2018-06" db="EMBL/GenBank/DDBJ databases">
        <title>Comparative genomics reveals the genomic features of Rhizophagus irregularis, R. cerebriforme, R. diaphanum and Gigaspora rosea, and their symbiotic lifestyle signature.</title>
        <authorList>
            <person name="Morin E."/>
            <person name="San Clemente H."/>
            <person name="Chen E.C.H."/>
            <person name="De La Providencia I."/>
            <person name="Hainaut M."/>
            <person name="Kuo A."/>
            <person name="Kohler A."/>
            <person name="Murat C."/>
            <person name="Tang N."/>
            <person name="Roy S."/>
            <person name="Loubradou J."/>
            <person name="Henrissat B."/>
            <person name="Grigoriev I.V."/>
            <person name="Corradi N."/>
            <person name="Roux C."/>
            <person name="Martin F.M."/>
        </authorList>
    </citation>
    <scope>NUCLEOTIDE SEQUENCE [LARGE SCALE GENOMIC DNA]</scope>
    <source>
        <strain evidence="3 4">DAOM 227022</strain>
    </source>
</reference>
<evidence type="ECO:0000256" key="1">
    <source>
        <dbReference type="SAM" id="SignalP"/>
    </source>
</evidence>
<dbReference type="OrthoDB" id="5976022at2759"/>
<dbReference type="Proteomes" id="UP000265703">
    <property type="component" value="Unassembled WGS sequence"/>
</dbReference>
<sequence>MSSKKQYLLIILLLCLNLFYSDFIIKSNGFNPQNDSSRRIVAIGDLHGDYIQTIRILKLADMIDDNKNWSGGNGILVQGDIVDRGPDCLNIYKLFEQLRKEAEVVGGMVINLLGNHEFMNIQLDWRYVTFEDIKSFGSKYNRIAAFSSNGYIGKLFRSSFQVVAIVEKDTLFVHGGINLQWANKSIEKINQLGASVVEKCTDALTDPGTKKIAVTKEEISLLESDGPLWNRKFANSEDVMTEKELNKVLEVLKVKRMVIGHTPLSKEIKSKFNGKVYVIDVGISGYYGSNLAALEIIGDKVRELYPTTPSMERIEL</sequence>
<name>A0A397SUH1_9GLOM</name>
<feature type="signal peptide" evidence="1">
    <location>
        <begin position="1"/>
        <end position="21"/>
    </location>
</feature>
<comment type="caution">
    <text evidence="3">The sequence shown here is derived from an EMBL/GenBank/DDBJ whole genome shotgun (WGS) entry which is preliminary data.</text>
</comment>
<dbReference type="STRING" id="658196.A0A397SUH1"/>
<keyword evidence="4" id="KW-1185">Reference proteome</keyword>
<evidence type="ECO:0000259" key="2">
    <source>
        <dbReference type="Pfam" id="PF00149"/>
    </source>
</evidence>
<dbReference type="SUPFAM" id="SSF56300">
    <property type="entry name" value="Metallo-dependent phosphatases"/>
    <property type="match status" value="1"/>
</dbReference>
<protein>
    <submittedName>
        <fullName evidence="3">Metallo-dependent phosphatase-like protein</fullName>
    </submittedName>
</protein>
<dbReference type="AlphaFoldDB" id="A0A397SUH1"/>
<organism evidence="3 4">
    <name type="scientific">Glomus cerebriforme</name>
    <dbReference type="NCBI Taxonomy" id="658196"/>
    <lineage>
        <taxon>Eukaryota</taxon>
        <taxon>Fungi</taxon>
        <taxon>Fungi incertae sedis</taxon>
        <taxon>Mucoromycota</taxon>
        <taxon>Glomeromycotina</taxon>
        <taxon>Glomeromycetes</taxon>
        <taxon>Glomerales</taxon>
        <taxon>Glomeraceae</taxon>
        <taxon>Glomus</taxon>
    </lineage>
</organism>
<accession>A0A397SUH1</accession>
<dbReference type="GO" id="GO:0016787">
    <property type="term" value="F:hydrolase activity"/>
    <property type="evidence" value="ECO:0007669"/>
    <property type="project" value="InterPro"/>
</dbReference>
<keyword evidence="1" id="KW-0732">Signal</keyword>
<dbReference type="PRINTS" id="PR00114">
    <property type="entry name" value="STPHPHTASE"/>
</dbReference>
<dbReference type="PANTHER" id="PTHR46546">
    <property type="entry name" value="SHEWANELLA-LIKE PROTEIN PHOSPHATASE 1"/>
    <property type="match status" value="1"/>
</dbReference>
<feature type="chain" id="PRO_5017411621" evidence="1">
    <location>
        <begin position="22"/>
        <end position="316"/>
    </location>
</feature>
<feature type="domain" description="Calcineurin-like phosphoesterase" evidence="2">
    <location>
        <begin position="39"/>
        <end position="263"/>
    </location>
</feature>
<evidence type="ECO:0000313" key="3">
    <source>
        <dbReference type="EMBL" id="RIA86531.1"/>
    </source>
</evidence>
<dbReference type="Pfam" id="PF00149">
    <property type="entry name" value="Metallophos"/>
    <property type="match status" value="1"/>
</dbReference>
<gene>
    <name evidence="3" type="ORF">C1645_829133</name>
</gene>
<dbReference type="InterPro" id="IPR004843">
    <property type="entry name" value="Calcineurin-like_PHP"/>
</dbReference>